<dbReference type="GO" id="GO:0007165">
    <property type="term" value="P:signal transduction"/>
    <property type="evidence" value="ECO:0007669"/>
    <property type="project" value="InterPro"/>
</dbReference>
<dbReference type="AlphaFoldDB" id="A0A323UQK3"/>
<keyword evidence="1" id="KW-0812">Transmembrane</keyword>
<keyword evidence="1" id="KW-1133">Transmembrane helix</keyword>
<accession>A0A323UQK3</accession>
<comment type="caution">
    <text evidence="3">The sequence shown here is derived from an EMBL/GenBank/DDBJ whole genome shotgun (WGS) entry which is preliminary data.</text>
</comment>
<gene>
    <name evidence="3" type="ORF">DNK49_17270</name>
</gene>
<evidence type="ECO:0000256" key="1">
    <source>
        <dbReference type="SAM" id="Phobius"/>
    </source>
</evidence>
<dbReference type="PROSITE" id="PS50885">
    <property type="entry name" value="HAMP"/>
    <property type="match status" value="1"/>
</dbReference>
<evidence type="ECO:0000259" key="2">
    <source>
        <dbReference type="PROSITE" id="PS50885"/>
    </source>
</evidence>
<dbReference type="InterPro" id="IPR003660">
    <property type="entry name" value="HAMP_dom"/>
</dbReference>
<organism evidence="3 4">
    <name type="scientific">Parazoarcus communis SWub3 = DSM 12120</name>
    <dbReference type="NCBI Taxonomy" id="1121029"/>
    <lineage>
        <taxon>Bacteria</taxon>
        <taxon>Pseudomonadati</taxon>
        <taxon>Pseudomonadota</taxon>
        <taxon>Betaproteobacteria</taxon>
        <taxon>Rhodocyclales</taxon>
        <taxon>Zoogloeaceae</taxon>
        <taxon>Parazoarcus</taxon>
    </lineage>
</organism>
<dbReference type="EMBL" id="QKOE01000015">
    <property type="protein sequence ID" value="PZA15302.1"/>
    <property type="molecule type" value="Genomic_DNA"/>
</dbReference>
<dbReference type="Pfam" id="PF11845">
    <property type="entry name" value="Tll0287-like"/>
    <property type="match status" value="1"/>
</dbReference>
<evidence type="ECO:0000313" key="3">
    <source>
        <dbReference type="EMBL" id="PZA15302.1"/>
    </source>
</evidence>
<dbReference type="SMART" id="SM00304">
    <property type="entry name" value="HAMP"/>
    <property type="match status" value="1"/>
</dbReference>
<name>A0A323UQK3_9RHOO</name>
<feature type="domain" description="HAMP" evidence="2">
    <location>
        <begin position="233"/>
        <end position="286"/>
    </location>
</feature>
<reference evidence="3 4" key="1">
    <citation type="submission" date="2018-06" db="EMBL/GenBank/DDBJ databases">
        <title>Azoarcus communis strain SWub3 genome.</title>
        <authorList>
            <person name="Zorraquino Salvo V."/>
            <person name="Toubiana D."/>
            <person name="Blumwald E."/>
        </authorList>
    </citation>
    <scope>NUCLEOTIDE SEQUENCE [LARGE SCALE GENOMIC DNA]</scope>
    <source>
        <strain evidence="3 4">SWub3</strain>
    </source>
</reference>
<protein>
    <submittedName>
        <fullName evidence="3">Signal protein</fullName>
    </submittedName>
</protein>
<dbReference type="CDD" id="cd06225">
    <property type="entry name" value="HAMP"/>
    <property type="match status" value="1"/>
</dbReference>
<feature type="transmembrane region" description="Helical" evidence="1">
    <location>
        <begin position="211"/>
        <end position="236"/>
    </location>
</feature>
<sequence>MKLIVKFNLVLSLVFLVGLGGAAYVSHEVLQRNARDEILQNARIMMQGSLAARGYTISQITPLLQNQLNYEFLPQTVAAYAATEYFNELRKQYPDYTYKEATLNPTNPRDRATDWEADIVNSFRNTQGQTEIMGERDTPAGRTLYLARPIKITDPGCLRCHSVPDAAPASMLARYGSANGFGWQLNEIVGAQVVSVPMEVPIQRADATFRVFMVLLVALVGFIFVLLNILLITLVIRPVNRLARIADRVSLGEMNVEEFPVKGRDEISTLAESFGRMRKSLVHALKMLES</sequence>
<dbReference type="OrthoDB" id="114218at2"/>
<dbReference type="GO" id="GO:0016020">
    <property type="term" value="C:membrane"/>
    <property type="evidence" value="ECO:0007669"/>
    <property type="project" value="InterPro"/>
</dbReference>
<dbReference type="InterPro" id="IPR021796">
    <property type="entry name" value="Tll0287-like_dom"/>
</dbReference>
<dbReference type="RefSeq" id="WP_110527340.1">
    <property type="nucleotide sequence ID" value="NZ_QKOE01000015.1"/>
</dbReference>
<proteinExistence type="predicted"/>
<keyword evidence="4" id="KW-1185">Reference proteome</keyword>
<dbReference type="Gene3D" id="6.10.340.10">
    <property type="match status" value="1"/>
</dbReference>
<dbReference type="SUPFAM" id="SSF158472">
    <property type="entry name" value="HAMP domain-like"/>
    <property type="match status" value="1"/>
</dbReference>
<keyword evidence="1" id="KW-0472">Membrane</keyword>
<dbReference type="Pfam" id="PF00672">
    <property type="entry name" value="HAMP"/>
    <property type="match status" value="1"/>
</dbReference>
<evidence type="ECO:0000313" key="4">
    <source>
        <dbReference type="Proteomes" id="UP000248259"/>
    </source>
</evidence>
<dbReference type="Proteomes" id="UP000248259">
    <property type="component" value="Unassembled WGS sequence"/>
</dbReference>